<name>A0A7Y0Q4E1_9FIRM</name>
<keyword evidence="3" id="KW-1185">Reference proteome</keyword>
<evidence type="ECO:0000313" key="2">
    <source>
        <dbReference type="EMBL" id="NMP24527.1"/>
    </source>
</evidence>
<dbReference type="RefSeq" id="WP_169102717.1">
    <property type="nucleotide sequence ID" value="NZ_JABBVZ010000118.1"/>
</dbReference>
<keyword evidence="1" id="KW-1133">Transmembrane helix</keyword>
<accession>A0A7Y0Q4E1</accession>
<keyword evidence="1" id="KW-0472">Membrane</keyword>
<sequence>MLPRKWNNLERQRPALRWTKWGMGIGAVLTVLGAIGIGSWVLGVVILGGSLVWAYTILNK</sequence>
<protein>
    <submittedName>
        <fullName evidence="2">Uncharacterized protein</fullName>
    </submittedName>
</protein>
<dbReference type="Proteomes" id="UP000533476">
    <property type="component" value="Unassembled WGS sequence"/>
</dbReference>
<gene>
    <name evidence="2" type="ORF">HIJ39_19615</name>
</gene>
<keyword evidence="1" id="KW-0812">Transmembrane</keyword>
<feature type="transmembrane region" description="Helical" evidence="1">
    <location>
        <begin position="21"/>
        <end position="54"/>
    </location>
</feature>
<reference evidence="2 3" key="1">
    <citation type="submission" date="2020-04" db="EMBL/GenBank/DDBJ databases">
        <authorList>
            <person name="Zhang R."/>
            <person name="Schippers A."/>
        </authorList>
    </citation>
    <scope>NUCLEOTIDE SEQUENCE [LARGE SCALE GENOMIC DNA]</scope>
    <source>
        <strain evidence="2 3">DSM 109850</strain>
    </source>
</reference>
<dbReference type="EMBL" id="JABBVZ010000118">
    <property type="protein sequence ID" value="NMP24527.1"/>
    <property type="molecule type" value="Genomic_DNA"/>
</dbReference>
<comment type="caution">
    <text evidence="2">The sequence shown here is derived from an EMBL/GenBank/DDBJ whole genome shotgun (WGS) entry which is preliminary data.</text>
</comment>
<evidence type="ECO:0000256" key="1">
    <source>
        <dbReference type="SAM" id="Phobius"/>
    </source>
</evidence>
<evidence type="ECO:0000313" key="3">
    <source>
        <dbReference type="Proteomes" id="UP000533476"/>
    </source>
</evidence>
<organism evidence="2 3">
    <name type="scientific">Sulfobacillus harzensis</name>
    <dbReference type="NCBI Taxonomy" id="2729629"/>
    <lineage>
        <taxon>Bacteria</taxon>
        <taxon>Bacillati</taxon>
        <taxon>Bacillota</taxon>
        <taxon>Clostridia</taxon>
        <taxon>Eubacteriales</taxon>
        <taxon>Clostridiales Family XVII. Incertae Sedis</taxon>
        <taxon>Sulfobacillus</taxon>
    </lineage>
</organism>
<dbReference type="AlphaFoldDB" id="A0A7Y0Q4E1"/>
<proteinExistence type="predicted"/>